<keyword evidence="4" id="KW-1185">Reference proteome</keyword>
<dbReference type="InterPro" id="IPR023485">
    <property type="entry name" value="Ptyr_pPase"/>
</dbReference>
<proteinExistence type="predicted"/>
<evidence type="ECO:0000259" key="2">
    <source>
        <dbReference type="SMART" id="SM00226"/>
    </source>
</evidence>
<dbReference type="CDD" id="cd16345">
    <property type="entry name" value="LMWP_ArsC"/>
    <property type="match status" value="1"/>
</dbReference>
<comment type="caution">
    <text evidence="3">The sequence shown here is derived from an EMBL/GenBank/DDBJ whole genome shotgun (WGS) entry which is preliminary data.</text>
</comment>
<dbReference type="Proteomes" id="UP000321721">
    <property type="component" value="Unassembled WGS sequence"/>
</dbReference>
<reference evidence="3 4" key="1">
    <citation type="submission" date="2019-08" db="EMBL/GenBank/DDBJ databases">
        <title>Genome of Vicingus serpentipes NCIMB 15042.</title>
        <authorList>
            <person name="Bowman J.P."/>
        </authorList>
    </citation>
    <scope>NUCLEOTIDE SEQUENCE [LARGE SCALE GENOMIC DNA]</scope>
    <source>
        <strain evidence="3 4">NCIMB 15042</strain>
    </source>
</reference>
<sequence length="129" mass="14379">MKKVLFVCVENSCRSQMAEAFGKIHGEGIIEVYSSGSRPSGVVNPKAIASMLEVGYDLSTHNSFGLNEIPQIEWDYAITMGCGDECPMIKAVNREDWGLPDPKHMEPNDFAKVRDIIEREVMDLIAQCK</sequence>
<dbReference type="InterPro" id="IPR036196">
    <property type="entry name" value="Ptyr_pPase_sf"/>
</dbReference>
<dbReference type="Gene3D" id="3.40.50.2300">
    <property type="match status" value="1"/>
</dbReference>
<dbReference type="AlphaFoldDB" id="A0A5C6RNY6"/>
<dbReference type="GO" id="GO:0046685">
    <property type="term" value="P:response to arsenic-containing substance"/>
    <property type="evidence" value="ECO:0007669"/>
    <property type="project" value="UniProtKB-KW"/>
</dbReference>
<dbReference type="SMART" id="SM00226">
    <property type="entry name" value="LMWPc"/>
    <property type="match status" value="1"/>
</dbReference>
<keyword evidence="1" id="KW-0059">Arsenical resistance</keyword>
<dbReference type="OrthoDB" id="9799096at2"/>
<dbReference type="Pfam" id="PF01451">
    <property type="entry name" value="LMWPc"/>
    <property type="match status" value="1"/>
</dbReference>
<name>A0A5C6RNY6_9FLAO</name>
<evidence type="ECO:0000256" key="1">
    <source>
        <dbReference type="ARBA" id="ARBA00022849"/>
    </source>
</evidence>
<dbReference type="PANTHER" id="PTHR43428">
    <property type="entry name" value="ARSENATE REDUCTASE"/>
    <property type="match status" value="1"/>
</dbReference>
<organism evidence="3 4">
    <name type="scientific">Vicingus serpentipes</name>
    <dbReference type="NCBI Taxonomy" id="1926625"/>
    <lineage>
        <taxon>Bacteria</taxon>
        <taxon>Pseudomonadati</taxon>
        <taxon>Bacteroidota</taxon>
        <taxon>Flavobacteriia</taxon>
        <taxon>Flavobacteriales</taxon>
        <taxon>Vicingaceae</taxon>
        <taxon>Vicingus</taxon>
    </lineage>
</organism>
<feature type="domain" description="Phosphotyrosine protein phosphatase I" evidence="2">
    <location>
        <begin position="2"/>
        <end position="127"/>
    </location>
</feature>
<dbReference type="RefSeq" id="WP_147102094.1">
    <property type="nucleotide sequence ID" value="NZ_VOOS01000007.1"/>
</dbReference>
<gene>
    <name evidence="3" type="ORF">FRY74_12415</name>
</gene>
<accession>A0A5C6RNY6</accession>
<protein>
    <submittedName>
        <fullName evidence="3">Arsenate reductase ArsC</fullName>
    </submittedName>
</protein>
<dbReference type="SUPFAM" id="SSF52788">
    <property type="entry name" value="Phosphotyrosine protein phosphatases I"/>
    <property type="match status" value="1"/>
</dbReference>
<evidence type="ECO:0000313" key="4">
    <source>
        <dbReference type="Proteomes" id="UP000321721"/>
    </source>
</evidence>
<evidence type="ECO:0000313" key="3">
    <source>
        <dbReference type="EMBL" id="TXB63669.1"/>
    </source>
</evidence>
<dbReference type="PANTHER" id="PTHR43428:SF1">
    <property type="entry name" value="ARSENATE REDUCTASE"/>
    <property type="match status" value="1"/>
</dbReference>
<dbReference type="EMBL" id="VOOS01000007">
    <property type="protein sequence ID" value="TXB63669.1"/>
    <property type="molecule type" value="Genomic_DNA"/>
</dbReference>